<name>A0A1R3J338_9ROSI</name>
<comment type="caution">
    <text evidence="1">The sequence shown here is derived from an EMBL/GenBank/DDBJ whole genome shotgun (WGS) entry which is preliminary data.</text>
</comment>
<dbReference type="EMBL" id="AWUE01016867">
    <property type="protein sequence ID" value="OMO89245.1"/>
    <property type="molecule type" value="Genomic_DNA"/>
</dbReference>
<reference evidence="2" key="1">
    <citation type="submission" date="2013-09" db="EMBL/GenBank/DDBJ databases">
        <title>Corchorus olitorius genome sequencing.</title>
        <authorList>
            <person name="Alam M."/>
            <person name="Haque M.S."/>
            <person name="Islam M.S."/>
            <person name="Emdad E.M."/>
            <person name="Islam M.M."/>
            <person name="Ahmed B."/>
            <person name="Halim A."/>
            <person name="Hossen Q.M.M."/>
            <person name="Hossain M.Z."/>
            <person name="Ahmed R."/>
            <person name="Khan M.M."/>
            <person name="Islam R."/>
            <person name="Rashid M.M."/>
            <person name="Khan S.A."/>
            <person name="Rahman M.S."/>
            <person name="Alam M."/>
            <person name="Yahiya A.S."/>
            <person name="Khan M.S."/>
            <person name="Azam M.S."/>
            <person name="Haque T."/>
            <person name="Lashkar M.Z.H."/>
            <person name="Akhand A.I."/>
            <person name="Morshed G."/>
            <person name="Roy S."/>
            <person name="Uddin K.S."/>
            <person name="Rabeya T."/>
            <person name="Hossain A.S."/>
            <person name="Chowdhury A."/>
            <person name="Snigdha A.R."/>
            <person name="Mortoza M.S."/>
            <person name="Matin S.A."/>
            <person name="Hoque S.M.E."/>
            <person name="Islam M.K."/>
            <person name="Roy D.K."/>
            <person name="Haider R."/>
            <person name="Moosa M.M."/>
            <person name="Elias S.M."/>
            <person name="Hasan A.M."/>
            <person name="Jahan S."/>
            <person name="Shafiuddin M."/>
            <person name="Mahmood N."/>
            <person name="Shommy N.S."/>
        </authorList>
    </citation>
    <scope>NUCLEOTIDE SEQUENCE [LARGE SCALE GENOMIC DNA]</scope>
    <source>
        <strain evidence="2">cv. O-4</strain>
    </source>
</reference>
<keyword evidence="2" id="KW-1185">Reference proteome</keyword>
<protein>
    <submittedName>
        <fullName evidence="1">NADPH-dependent FMN reductase</fullName>
    </submittedName>
</protein>
<accession>A0A1R3J338</accession>
<dbReference type="Proteomes" id="UP000187203">
    <property type="component" value="Unassembled WGS sequence"/>
</dbReference>
<sequence length="70" mass="8057">MAKWDRQVSCLHCQVTTHQSSTLQEDKIQKKGDELRKNEIVVQKDKIANQIRFGGLSKREKLVFCRGGLT</sequence>
<gene>
    <name evidence="1" type="ORF">COLO4_19835</name>
</gene>
<dbReference type="AlphaFoldDB" id="A0A1R3J338"/>
<organism evidence="1 2">
    <name type="scientific">Corchorus olitorius</name>
    <dbReference type="NCBI Taxonomy" id="93759"/>
    <lineage>
        <taxon>Eukaryota</taxon>
        <taxon>Viridiplantae</taxon>
        <taxon>Streptophyta</taxon>
        <taxon>Embryophyta</taxon>
        <taxon>Tracheophyta</taxon>
        <taxon>Spermatophyta</taxon>
        <taxon>Magnoliopsida</taxon>
        <taxon>eudicotyledons</taxon>
        <taxon>Gunneridae</taxon>
        <taxon>Pentapetalae</taxon>
        <taxon>rosids</taxon>
        <taxon>malvids</taxon>
        <taxon>Malvales</taxon>
        <taxon>Malvaceae</taxon>
        <taxon>Grewioideae</taxon>
        <taxon>Apeibeae</taxon>
        <taxon>Corchorus</taxon>
    </lineage>
</organism>
<evidence type="ECO:0000313" key="1">
    <source>
        <dbReference type="EMBL" id="OMO89245.1"/>
    </source>
</evidence>
<evidence type="ECO:0000313" key="2">
    <source>
        <dbReference type="Proteomes" id="UP000187203"/>
    </source>
</evidence>
<proteinExistence type="predicted"/>